<comment type="cofactor">
    <cofactor evidence="7">
        <name>Cu(2+)</name>
        <dbReference type="ChEBI" id="CHEBI:29036"/>
    </cofactor>
    <text evidence="7">The crystal structure with reduced Cu(1+) has also been determined.</text>
</comment>
<evidence type="ECO:0000256" key="6">
    <source>
        <dbReference type="ARBA" id="ARBA00023136"/>
    </source>
</evidence>
<feature type="region of interest" description="Disordered" evidence="8">
    <location>
        <begin position="50"/>
        <end position="79"/>
    </location>
</feature>
<dbReference type="Proteomes" id="UP001596408">
    <property type="component" value="Unassembled WGS sequence"/>
</dbReference>
<dbReference type="InterPro" id="IPR008972">
    <property type="entry name" value="Cupredoxin"/>
</dbReference>
<dbReference type="PANTHER" id="PTHR34192:SF10">
    <property type="entry name" value="PLASTOCYANIN MAJOR ISOFORM, CHLOROPLASTIC-RELATED"/>
    <property type="match status" value="1"/>
</dbReference>
<dbReference type="NCBIfam" id="TIGR03102">
    <property type="entry name" value="halo_cynanin"/>
    <property type="match status" value="1"/>
</dbReference>
<evidence type="ECO:0000256" key="3">
    <source>
        <dbReference type="ARBA" id="ARBA00022723"/>
    </source>
</evidence>
<feature type="binding site" evidence="7">
    <location>
        <position position="174"/>
    </location>
    <ligand>
        <name>Cu cation</name>
        <dbReference type="ChEBI" id="CHEBI:23378"/>
    </ligand>
</feature>
<evidence type="ECO:0000256" key="7">
    <source>
        <dbReference type="PIRSR" id="PIRSR602387-1"/>
    </source>
</evidence>
<evidence type="ECO:0000256" key="4">
    <source>
        <dbReference type="ARBA" id="ARBA00022982"/>
    </source>
</evidence>
<dbReference type="Gene3D" id="2.60.40.420">
    <property type="entry name" value="Cupredoxins - blue copper proteins"/>
    <property type="match status" value="1"/>
</dbReference>
<comment type="caution">
    <text evidence="10">The sequence shown here is derived from an EMBL/GenBank/DDBJ whole genome shotgun (WGS) entry which is preliminary data.</text>
</comment>
<keyword evidence="3 7" id="KW-0479">Metal-binding</keyword>
<dbReference type="PRINTS" id="PR00157">
    <property type="entry name" value="PLASTOCYANIN"/>
</dbReference>
<keyword evidence="2" id="KW-0813">Transport</keyword>
<evidence type="ECO:0000313" key="11">
    <source>
        <dbReference type="Proteomes" id="UP001596408"/>
    </source>
</evidence>
<keyword evidence="5 7" id="KW-0186">Copper</keyword>
<dbReference type="GO" id="GO:0016020">
    <property type="term" value="C:membrane"/>
    <property type="evidence" value="ECO:0007669"/>
    <property type="project" value="UniProtKB-SubCell"/>
</dbReference>
<accession>A0ABD5U1F0</accession>
<feature type="compositionally biased region" description="Basic and acidic residues" evidence="8">
    <location>
        <begin position="1"/>
        <end position="29"/>
    </location>
</feature>
<keyword evidence="6" id="KW-0472">Membrane</keyword>
<dbReference type="RefSeq" id="WP_379693658.1">
    <property type="nucleotide sequence ID" value="NZ_JBHSXH010000009.1"/>
</dbReference>
<protein>
    <submittedName>
        <fullName evidence="10">Halocyanin domain-containing protein</fullName>
    </submittedName>
</protein>
<feature type="compositionally biased region" description="Gly residues" evidence="8">
    <location>
        <begin position="50"/>
        <end position="71"/>
    </location>
</feature>
<reference evidence="10 11" key="1">
    <citation type="journal article" date="2019" name="Int. J. Syst. Evol. Microbiol.">
        <title>The Global Catalogue of Microorganisms (GCM) 10K type strain sequencing project: providing services to taxonomists for standard genome sequencing and annotation.</title>
        <authorList>
            <consortium name="The Broad Institute Genomics Platform"/>
            <consortium name="The Broad Institute Genome Sequencing Center for Infectious Disease"/>
            <person name="Wu L."/>
            <person name="Ma J."/>
        </authorList>
    </citation>
    <scope>NUCLEOTIDE SEQUENCE [LARGE SCALE GENOMIC DNA]</scope>
    <source>
        <strain evidence="10 11">YIM 94188</strain>
    </source>
</reference>
<dbReference type="AlphaFoldDB" id="A0ABD5U1F0"/>
<dbReference type="CDD" id="cd04220">
    <property type="entry name" value="Halocyanin"/>
    <property type="match status" value="1"/>
</dbReference>
<dbReference type="InterPro" id="IPR002387">
    <property type="entry name" value="Plastocyanin"/>
</dbReference>
<keyword evidence="11" id="KW-1185">Reference proteome</keyword>
<dbReference type="SUPFAM" id="SSF49503">
    <property type="entry name" value="Cupredoxins"/>
    <property type="match status" value="1"/>
</dbReference>
<proteinExistence type="predicted"/>
<dbReference type="InterPro" id="IPR017533">
    <property type="entry name" value="Halocyanin"/>
</dbReference>
<dbReference type="Pfam" id="PF00127">
    <property type="entry name" value="Copper-bind"/>
    <property type="match status" value="1"/>
</dbReference>
<feature type="region of interest" description="Disordered" evidence="8">
    <location>
        <begin position="1"/>
        <end position="38"/>
    </location>
</feature>
<dbReference type="EMBL" id="JBHSXH010000009">
    <property type="protein sequence ID" value="MFC6824567.1"/>
    <property type="molecule type" value="Genomic_DNA"/>
</dbReference>
<feature type="binding site" evidence="7">
    <location>
        <position position="137"/>
    </location>
    <ligand>
        <name>Cu cation</name>
        <dbReference type="ChEBI" id="CHEBI:23378"/>
    </ligand>
</feature>
<dbReference type="PANTHER" id="PTHR34192">
    <property type="entry name" value="PLASTOCYANIN MAJOR ISOFORM, CHLOROPLASTIC-RELATED"/>
    <property type="match status" value="1"/>
</dbReference>
<dbReference type="GO" id="GO:0046872">
    <property type="term" value="F:metal ion binding"/>
    <property type="evidence" value="ECO:0007669"/>
    <property type="project" value="UniProtKB-KW"/>
</dbReference>
<evidence type="ECO:0000256" key="2">
    <source>
        <dbReference type="ARBA" id="ARBA00022448"/>
    </source>
</evidence>
<feature type="domain" description="Blue (type 1) copper" evidence="9">
    <location>
        <begin position="104"/>
        <end position="185"/>
    </location>
</feature>
<comment type="subcellular location">
    <subcellularLocation>
        <location evidence="1">Membrane</location>
    </subcellularLocation>
</comment>
<gene>
    <name evidence="10" type="ORF">ACFQEV_06095</name>
</gene>
<feature type="binding site" evidence="7">
    <location>
        <position position="171"/>
    </location>
    <ligand>
        <name>Cu cation</name>
        <dbReference type="ChEBI" id="CHEBI:23378"/>
    </ligand>
</feature>
<keyword evidence="4" id="KW-0249">Electron transport</keyword>
<organism evidence="10 11">
    <name type="scientific">Halopelagius fulvigenes</name>
    <dbReference type="NCBI Taxonomy" id="1198324"/>
    <lineage>
        <taxon>Archaea</taxon>
        <taxon>Methanobacteriati</taxon>
        <taxon>Methanobacteriota</taxon>
        <taxon>Stenosarchaea group</taxon>
        <taxon>Halobacteria</taxon>
        <taxon>Halobacteriales</taxon>
        <taxon>Haloferacaceae</taxon>
    </lineage>
</organism>
<evidence type="ECO:0000256" key="1">
    <source>
        <dbReference type="ARBA" id="ARBA00004370"/>
    </source>
</evidence>
<feature type="binding site" evidence="7">
    <location>
        <position position="179"/>
    </location>
    <ligand>
        <name>Cu cation</name>
        <dbReference type="ChEBI" id="CHEBI:23378"/>
    </ligand>
</feature>
<name>A0ABD5U1F0_9EURY</name>
<sequence>MTFDRTDETRTQSDRPRTRDTDRRSDGRAGRPSYGRRRFLRAAGGVAVGGFLAGCTSDGGDGSGSGGGEPTDGGPETVDEWLSDTDNYDSVAEMTGESTVTVEVGARGNNGSNAFAPPAVEVSPGTTVVWEWVEGYHNVVSTDGAVDSGSPEKGASFEYTFESPGVTRYYCEPHESVGMKGAIVVSEADDGSSANESEASR</sequence>
<dbReference type="InterPro" id="IPR000923">
    <property type="entry name" value="BlueCu_1"/>
</dbReference>
<evidence type="ECO:0000256" key="8">
    <source>
        <dbReference type="SAM" id="MobiDB-lite"/>
    </source>
</evidence>
<evidence type="ECO:0000313" key="10">
    <source>
        <dbReference type="EMBL" id="MFC6824567.1"/>
    </source>
</evidence>
<evidence type="ECO:0000256" key="5">
    <source>
        <dbReference type="ARBA" id="ARBA00023008"/>
    </source>
</evidence>
<evidence type="ECO:0000259" key="9">
    <source>
        <dbReference type="Pfam" id="PF00127"/>
    </source>
</evidence>